<evidence type="ECO:0000313" key="1">
    <source>
        <dbReference type="EMBL" id="KJK75283.1"/>
    </source>
</evidence>
<proteinExistence type="predicted"/>
<dbReference type="AlphaFoldDB" id="A0A0D9NNE0"/>
<reference evidence="2" key="1">
    <citation type="journal article" date="2014" name="BMC Genomics">
        <title>The genome sequence of the biocontrol fungus Metarhizium anisopliae and comparative genomics of Metarhizium species.</title>
        <authorList>
            <person name="Pattemore J.A."/>
            <person name="Hane J.K."/>
            <person name="Williams A.H."/>
            <person name="Wilson B.A."/>
            <person name="Stodart B.J."/>
            <person name="Ash G.J."/>
        </authorList>
    </citation>
    <scope>NUCLEOTIDE SEQUENCE [LARGE SCALE GENOMIC DNA]</scope>
    <source>
        <strain evidence="2">BRIP 53293</strain>
    </source>
</reference>
<protein>
    <submittedName>
        <fullName evidence="1">Uncharacterized protein</fullName>
    </submittedName>
</protein>
<accession>A0A0D9NNE0</accession>
<keyword evidence="2" id="KW-1185">Reference proteome</keyword>
<dbReference type="EMBL" id="KE384750">
    <property type="protein sequence ID" value="KJK75283.1"/>
    <property type="molecule type" value="Genomic_DNA"/>
</dbReference>
<evidence type="ECO:0000313" key="2">
    <source>
        <dbReference type="Proteomes" id="UP000054544"/>
    </source>
</evidence>
<organism evidence="1 2">
    <name type="scientific">Metarhizium anisopliae BRIP 53293</name>
    <dbReference type="NCBI Taxonomy" id="1291518"/>
    <lineage>
        <taxon>Eukaryota</taxon>
        <taxon>Fungi</taxon>
        <taxon>Dikarya</taxon>
        <taxon>Ascomycota</taxon>
        <taxon>Pezizomycotina</taxon>
        <taxon>Sordariomycetes</taxon>
        <taxon>Hypocreomycetidae</taxon>
        <taxon>Hypocreales</taxon>
        <taxon>Clavicipitaceae</taxon>
        <taxon>Metarhizium</taxon>
    </lineage>
</organism>
<sequence length="137" mass="15257">MAAPTYFSGAVVKIDGNIARGHYKVHQEPIHHFFPTGRHGHRSENKVEIDFSIGPVSVQGYIDIAAQELVISVSVAGIPFGTFTGSLKTGITIDINLLLIRGTLRFYVKDSTLYLDVNVKFIWDGEFIKDEIPIIHF</sequence>
<gene>
    <name evidence="1" type="ORF">H634G_09301</name>
</gene>
<name>A0A0D9NNE0_METAN</name>
<dbReference type="OrthoDB" id="5400300at2759"/>
<dbReference type="Proteomes" id="UP000054544">
    <property type="component" value="Unassembled WGS sequence"/>
</dbReference>
<dbReference type="STRING" id="1291518.A0A0D9NNE0"/>